<keyword evidence="5" id="KW-0436">Ligase</keyword>
<evidence type="ECO:0000259" key="4">
    <source>
        <dbReference type="Pfam" id="PF00501"/>
    </source>
</evidence>
<dbReference type="PANTHER" id="PTHR43272:SF33">
    <property type="entry name" value="AMP-BINDING DOMAIN-CONTAINING PROTEIN-RELATED"/>
    <property type="match status" value="1"/>
</dbReference>
<keyword evidence="3" id="KW-0472">Membrane</keyword>
<dbReference type="SUPFAM" id="SSF56801">
    <property type="entry name" value="Acetyl-CoA synthetase-like"/>
    <property type="match status" value="1"/>
</dbReference>
<dbReference type="InterPro" id="IPR000873">
    <property type="entry name" value="AMP-dep_synth/lig_dom"/>
</dbReference>
<feature type="transmembrane region" description="Helical" evidence="3">
    <location>
        <begin position="12"/>
        <end position="28"/>
    </location>
</feature>
<feature type="domain" description="AMP-dependent synthetase/ligase" evidence="4">
    <location>
        <begin position="103"/>
        <end position="514"/>
    </location>
</feature>
<evidence type="ECO:0000313" key="5">
    <source>
        <dbReference type="EMBL" id="JAT48525.1"/>
    </source>
</evidence>
<keyword evidence="1" id="KW-0547">Nucleotide-binding</keyword>
<dbReference type="GO" id="GO:0005524">
    <property type="term" value="F:ATP binding"/>
    <property type="evidence" value="ECO:0007669"/>
    <property type="project" value="UniProtKB-KW"/>
</dbReference>
<dbReference type="Pfam" id="PF00501">
    <property type="entry name" value="AMP-binding"/>
    <property type="match status" value="1"/>
</dbReference>
<dbReference type="GO" id="GO:0016020">
    <property type="term" value="C:membrane"/>
    <property type="evidence" value="ECO:0007669"/>
    <property type="project" value="TreeGrafter"/>
</dbReference>
<dbReference type="AlphaFoldDB" id="A0A1D1Y1L3"/>
<evidence type="ECO:0000256" key="1">
    <source>
        <dbReference type="ARBA" id="ARBA00022741"/>
    </source>
</evidence>
<reference evidence="5" key="1">
    <citation type="submission" date="2015-07" db="EMBL/GenBank/DDBJ databases">
        <title>Transcriptome Assembly of Anthurium amnicola.</title>
        <authorList>
            <person name="Suzuki J."/>
        </authorList>
    </citation>
    <scope>NUCLEOTIDE SEQUENCE</scope>
</reference>
<evidence type="ECO:0000256" key="2">
    <source>
        <dbReference type="ARBA" id="ARBA00022840"/>
    </source>
</evidence>
<sequence length="561" mass="61639">NKKKKAMEIDTLSVILLILIIFFTFLSIRDAPSPDVHPLLLTSQSDCAKVRNPGETAVYRANSSAHGMPLMTSPDKSIKIISDLFENGKKLGTNCLGFKSANGFHWESYQQVAERVVKFGTGLIKSTELTPKSSNIFGIFMNSSLEWVIADLVASHYSLVTVAIPSIPLRLNDVVSQINLTQIGVVVVSKDTLPIIFSAAPSCASLKHVILTESSISSDQSEKAKTLGLVLTTFKEVEELGSQSRLEFVLAEPEETATIVFSSGTTSGEPIGIELTHENLVADVAGILATIPNAQKILPTDRHLSYLPLAHMFERITVLALLYSGASIAFYSGNSSTVLKEAEEIKPTIFTSTPRFLIRFHESIRQAYGNQLLFERGYASKLKHLRKGKLITNSIWDMLVFNNIKEKFGGQVRVIVTGAEPISQTILDFLRITVGCQVIQVYGLTQCSGAVTVNAFFDYQPADRSGCDSHTGGPVPCNEIKLVNYEEKGYTVEDKPNPRGEICVRGPNVMKGYYKRPEQTAQAVDADGWLHTSDIGMVLPNGTLKIIDRKLPIKRQKPVEF</sequence>
<dbReference type="GO" id="GO:0005783">
    <property type="term" value="C:endoplasmic reticulum"/>
    <property type="evidence" value="ECO:0007669"/>
    <property type="project" value="TreeGrafter"/>
</dbReference>
<dbReference type="InterPro" id="IPR042099">
    <property type="entry name" value="ANL_N_sf"/>
</dbReference>
<gene>
    <name evidence="5" type="primary">Acsl1_1</name>
    <name evidence="5" type="ORF">g.130493</name>
</gene>
<keyword evidence="2" id="KW-0067">ATP-binding</keyword>
<evidence type="ECO:0000256" key="3">
    <source>
        <dbReference type="SAM" id="Phobius"/>
    </source>
</evidence>
<name>A0A1D1Y1L3_9ARAE</name>
<dbReference type="Gene3D" id="3.40.50.12780">
    <property type="entry name" value="N-terminal domain of ligase-like"/>
    <property type="match status" value="1"/>
</dbReference>
<organism evidence="5">
    <name type="scientific">Anthurium amnicola</name>
    <dbReference type="NCBI Taxonomy" id="1678845"/>
    <lineage>
        <taxon>Eukaryota</taxon>
        <taxon>Viridiplantae</taxon>
        <taxon>Streptophyta</taxon>
        <taxon>Embryophyta</taxon>
        <taxon>Tracheophyta</taxon>
        <taxon>Spermatophyta</taxon>
        <taxon>Magnoliopsida</taxon>
        <taxon>Liliopsida</taxon>
        <taxon>Araceae</taxon>
        <taxon>Pothoideae</taxon>
        <taxon>Potheae</taxon>
        <taxon>Anthurium</taxon>
    </lineage>
</organism>
<dbReference type="GO" id="GO:0004467">
    <property type="term" value="F:long-chain fatty acid-CoA ligase activity"/>
    <property type="evidence" value="ECO:0007669"/>
    <property type="project" value="TreeGrafter"/>
</dbReference>
<dbReference type="PANTHER" id="PTHR43272">
    <property type="entry name" value="LONG-CHAIN-FATTY-ACID--COA LIGASE"/>
    <property type="match status" value="1"/>
</dbReference>
<keyword evidence="3" id="KW-1133">Transmembrane helix</keyword>
<protein>
    <submittedName>
        <fullName evidence="5">Long-chain-fatty-acid--CoA ligase 1</fullName>
    </submittedName>
</protein>
<feature type="non-terminal residue" evidence="5">
    <location>
        <position position="1"/>
    </location>
</feature>
<proteinExistence type="predicted"/>
<accession>A0A1D1Y1L3</accession>
<dbReference type="EMBL" id="GDJX01019411">
    <property type="protein sequence ID" value="JAT48525.1"/>
    <property type="molecule type" value="Transcribed_RNA"/>
</dbReference>
<keyword evidence="3" id="KW-0812">Transmembrane</keyword>